<reference evidence="1" key="1">
    <citation type="submission" date="2020-09" db="EMBL/GenBank/DDBJ databases">
        <title>Hoyosella lacisalsi sp. nov., a halotolerant actinobacterium isolated from soil of Lake Gudzhirganskoe.</title>
        <authorList>
            <person name="Yang Q."/>
            <person name="Guo P.Y."/>
            <person name="Liu S.W."/>
            <person name="Li F.N."/>
            <person name="Sun C.H."/>
        </authorList>
    </citation>
    <scope>NUCLEOTIDE SEQUENCE</scope>
    <source>
        <strain evidence="1">G463</strain>
    </source>
</reference>
<evidence type="ECO:0000313" key="2">
    <source>
        <dbReference type="Proteomes" id="UP000642993"/>
    </source>
</evidence>
<keyword evidence="2" id="KW-1185">Reference proteome</keyword>
<dbReference type="AlphaFoldDB" id="A0A927PM18"/>
<protein>
    <submittedName>
        <fullName evidence="1">Uncharacterized protein</fullName>
    </submittedName>
</protein>
<evidence type="ECO:0000313" key="1">
    <source>
        <dbReference type="EMBL" id="MBD8506359.1"/>
    </source>
</evidence>
<dbReference type="EMBL" id="JACYWE010000003">
    <property type="protein sequence ID" value="MBD8506359.1"/>
    <property type="molecule type" value="Genomic_DNA"/>
</dbReference>
<sequence length="74" mass="8212">MGKPGGESDPGWTTDGIPTFSKVRDRIAAKFAVAIGAPETDVERAESLSLEQQWENRARAARERLEQIKGLMRK</sequence>
<organism evidence="1 2">
    <name type="scientific">Lolliginicoccus lacisalsi</name>
    <dbReference type="NCBI Taxonomy" id="2742202"/>
    <lineage>
        <taxon>Bacteria</taxon>
        <taxon>Bacillati</taxon>
        <taxon>Actinomycetota</taxon>
        <taxon>Actinomycetes</taxon>
        <taxon>Mycobacteriales</taxon>
        <taxon>Hoyosellaceae</taxon>
        <taxon>Lolliginicoccus</taxon>
    </lineage>
</organism>
<accession>A0A927PM18</accession>
<dbReference type="Proteomes" id="UP000642993">
    <property type="component" value="Unassembled WGS sequence"/>
</dbReference>
<gene>
    <name evidence="1" type="ORF">HT102_07680</name>
</gene>
<proteinExistence type="predicted"/>
<name>A0A927PM18_9ACTN</name>
<comment type="caution">
    <text evidence="1">The sequence shown here is derived from an EMBL/GenBank/DDBJ whole genome shotgun (WGS) entry which is preliminary data.</text>
</comment>